<evidence type="ECO:0000256" key="2">
    <source>
        <dbReference type="SAM" id="SignalP"/>
    </source>
</evidence>
<evidence type="ECO:0008006" key="5">
    <source>
        <dbReference type="Google" id="ProtNLM"/>
    </source>
</evidence>
<gene>
    <name evidence="3" type="ORF">EUA03_22335</name>
</gene>
<reference evidence="3 4" key="1">
    <citation type="submission" date="2019-01" db="EMBL/GenBank/DDBJ databases">
        <title>High-quality-draft genome sequences of five non-tuberculosis mycobacteriaceae isolated from a nosocomial environment.</title>
        <authorList>
            <person name="Tiago I."/>
            <person name="Alarico S."/>
            <person name="Pereira S.G."/>
            <person name="Coelho C."/>
            <person name="Maranha A."/>
            <person name="Empadinhas N."/>
        </authorList>
    </citation>
    <scope>NUCLEOTIDE SEQUENCE [LARGE SCALE GENOMIC DNA]</scope>
    <source>
        <strain evidence="3 4">24AIII</strain>
    </source>
</reference>
<keyword evidence="1 2" id="KW-0732">Signal</keyword>
<organism evidence="3 4">
    <name type="scientific">Mycolicibacterium mucogenicum</name>
    <name type="common">Mycobacterium mucogenicum</name>
    <dbReference type="NCBI Taxonomy" id="56689"/>
    <lineage>
        <taxon>Bacteria</taxon>
        <taxon>Bacillati</taxon>
        <taxon>Actinomycetota</taxon>
        <taxon>Actinomycetes</taxon>
        <taxon>Mycobacteriales</taxon>
        <taxon>Mycobacteriaceae</taxon>
        <taxon>Mycolicibacterium</taxon>
    </lineage>
</organism>
<dbReference type="AlphaFoldDB" id="A0A4R5W948"/>
<proteinExistence type="predicted"/>
<name>A0A4R5W948_MYCMU</name>
<dbReference type="InterPro" id="IPR019674">
    <property type="entry name" value="Lipoprotein_LpqN/LpqT-like"/>
</dbReference>
<protein>
    <recommendedName>
        <fullName evidence="5">Lipoprotein LpqT</fullName>
    </recommendedName>
</protein>
<feature type="signal peptide" evidence="2">
    <location>
        <begin position="1"/>
        <end position="20"/>
    </location>
</feature>
<evidence type="ECO:0000313" key="4">
    <source>
        <dbReference type="Proteomes" id="UP000294929"/>
    </source>
</evidence>
<evidence type="ECO:0000313" key="3">
    <source>
        <dbReference type="EMBL" id="TDK85528.1"/>
    </source>
</evidence>
<dbReference type="PROSITE" id="PS51257">
    <property type="entry name" value="PROKAR_LIPOPROTEIN"/>
    <property type="match status" value="1"/>
</dbReference>
<evidence type="ECO:0000256" key="1">
    <source>
        <dbReference type="ARBA" id="ARBA00022729"/>
    </source>
</evidence>
<dbReference type="Gene3D" id="3.40.1000.10">
    <property type="entry name" value="Mog1/PsbP, alpha/beta/alpha sandwich"/>
    <property type="match status" value="1"/>
</dbReference>
<sequence>MIPQRIVGALLSVATALTLAACDAKTPDYKSIWSTTPTTSTTPVDKASLIPFPDYLNKLGVQSKQVVPDQLTDLKVTLPRPQGWTGYKNLNYSPGTVTIAKNDTYPLAMLMVFQLSGDFDVKDALKHSDADALLSENFKKLYSSTEDFQGYPSAMIEGSYDLHNRRMQSYNRIVIAQPSPPRPGIHYLIQLTVTTYAEQAKEQAGDIEAIIKGFSVGPK</sequence>
<comment type="caution">
    <text evidence="3">The sequence shown here is derived from an EMBL/GenBank/DDBJ whole genome shotgun (WGS) entry which is preliminary data.</text>
</comment>
<feature type="chain" id="PRO_5039222853" description="Lipoprotein LpqT" evidence="2">
    <location>
        <begin position="21"/>
        <end position="219"/>
    </location>
</feature>
<accession>A0A4R5W948</accession>
<dbReference type="Proteomes" id="UP000294929">
    <property type="component" value="Unassembled WGS sequence"/>
</dbReference>
<dbReference type="Pfam" id="PF10738">
    <property type="entry name" value="Lpp-LpqN"/>
    <property type="match status" value="1"/>
</dbReference>
<dbReference type="EMBL" id="SDLO01000024">
    <property type="protein sequence ID" value="TDK85528.1"/>
    <property type="molecule type" value="Genomic_DNA"/>
</dbReference>